<evidence type="ECO:0000256" key="1">
    <source>
        <dbReference type="ARBA" id="ARBA00000085"/>
    </source>
</evidence>
<dbReference type="Gene3D" id="3.30.565.10">
    <property type="entry name" value="Histidine kinase-like ATPase, C-terminal domain"/>
    <property type="match status" value="1"/>
</dbReference>
<evidence type="ECO:0000256" key="11">
    <source>
        <dbReference type="ARBA" id="ARBA00022989"/>
    </source>
</evidence>
<keyword evidence="6" id="KW-0808">Transferase</keyword>
<dbReference type="InterPro" id="IPR036097">
    <property type="entry name" value="HisK_dim/P_sf"/>
</dbReference>
<dbReference type="EMBL" id="JANFYS010000002">
    <property type="protein sequence ID" value="MCQ4769287.1"/>
    <property type="molecule type" value="Genomic_DNA"/>
</dbReference>
<keyword evidence="14" id="KW-0175">Coiled coil</keyword>
<evidence type="ECO:0000256" key="9">
    <source>
        <dbReference type="ARBA" id="ARBA00022777"/>
    </source>
</evidence>
<dbReference type="GO" id="GO:0005524">
    <property type="term" value="F:ATP binding"/>
    <property type="evidence" value="ECO:0007669"/>
    <property type="project" value="UniProtKB-KW"/>
</dbReference>
<evidence type="ECO:0000256" key="2">
    <source>
        <dbReference type="ARBA" id="ARBA00004651"/>
    </source>
</evidence>
<keyword evidence="12" id="KW-0902">Two-component regulatory system</keyword>
<dbReference type="InterPro" id="IPR036890">
    <property type="entry name" value="HATPase_C_sf"/>
</dbReference>
<keyword evidence="11 15" id="KW-1133">Transmembrane helix</keyword>
<evidence type="ECO:0000256" key="8">
    <source>
        <dbReference type="ARBA" id="ARBA00022741"/>
    </source>
</evidence>
<comment type="catalytic activity">
    <reaction evidence="1">
        <text>ATP + protein L-histidine = ADP + protein N-phospho-L-histidine.</text>
        <dbReference type="EC" id="2.7.13.3"/>
    </reaction>
</comment>
<evidence type="ECO:0000256" key="15">
    <source>
        <dbReference type="SAM" id="Phobius"/>
    </source>
</evidence>
<dbReference type="InterPro" id="IPR003661">
    <property type="entry name" value="HisK_dim/P_dom"/>
</dbReference>
<dbReference type="AlphaFoldDB" id="A0AAW5JJ80"/>
<comment type="subcellular location">
    <subcellularLocation>
        <location evidence="2">Cell membrane</location>
        <topology evidence="2">Multi-pass membrane protein</topology>
    </subcellularLocation>
</comment>
<keyword evidence="13 15" id="KW-0472">Membrane</keyword>
<evidence type="ECO:0000256" key="5">
    <source>
        <dbReference type="ARBA" id="ARBA00022553"/>
    </source>
</evidence>
<evidence type="ECO:0000256" key="3">
    <source>
        <dbReference type="ARBA" id="ARBA00012438"/>
    </source>
</evidence>
<dbReference type="SMART" id="SM00388">
    <property type="entry name" value="HisKA"/>
    <property type="match status" value="1"/>
</dbReference>
<keyword evidence="8" id="KW-0547">Nucleotide-binding</keyword>
<keyword evidence="10" id="KW-0067">ATP-binding</keyword>
<feature type="coiled-coil region" evidence="14">
    <location>
        <begin position="508"/>
        <end position="535"/>
    </location>
</feature>
<dbReference type="PANTHER" id="PTHR45528:SF1">
    <property type="entry name" value="SENSOR HISTIDINE KINASE CPXA"/>
    <property type="match status" value="1"/>
</dbReference>
<evidence type="ECO:0000256" key="13">
    <source>
        <dbReference type="ARBA" id="ARBA00023136"/>
    </source>
</evidence>
<dbReference type="RefSeq" id="WP_256303099.1">
    <property type="nucleotide sequence ID" value="NZ_JANFYS010000002.1"/>
</dbReference>
<evidence type="ECO:0000256" key="4">
    <source>
        <dbReference type="ARBA" id="ARBA00022475"/>
    </source>
</evidence>
<evidence type="ECO:0000256" key="10">
    <source>
        <dbReference type="ARBA" id="ARBA00022840"/>
    </source>
</evidence>
<dbReference type="Pfam" id="PF02518">
    <property type="entry name" value="HATPase_c"/>
    <property type="match status" value="1"/>
</dbReference>
<dbReference type="EC" id="2.7.13.3" evidence="3"/>
<dbReference type="Gene3D" id="1.10.287.130">
    <property type="match status" value="1"/>
</dbReference>
<gene>
    <name evidence="17" type="ORF">NE579_02255</name>
</gene>
<dbReference type="InterPro" id="IPR003594">
    <property type="entry name" value="HATPase_dom"/>
</dbReference>
<evidence type="ECO:0000259" key="16">
    <source>
        <dbReference type="PROSITE" id="PS50109"/>
    </source>
</evidence>
<evidence type="ECO:0000313" key="17">
    <source>
        <dbReference type="EMBL" id="MCQ4769287.1"/>
    </source>
</evidence>
<dbReference type="InterPro" id="IPR005467">
    <property type="entry name" value="His_kinase_dom"/>
</dbReference>
<evidence type="ECO:0000256" key="14">
    <source>
        <dbReference type="SAM" id="Coils"/>
    </source>
</evidence>
<dbReference type="SMART" id="SM00387">
    <property type="entry name" value="HATPase_c"/>
    <property type="match status" value="1"/>
</dbReference>
<keyword evidence="7 15" id="KW-0812">Transmembrane</keyword>
<organism evidence="17 18">
    <name type="scientific">Intestinimonas massiliensis</name>
    <name type="common">ex Afouda et al. 2020</name>
    <dbReference type="NCBI Taxonomy" id="1673721"/>
    <lineage>
        <taxon>Bacteria</taxon>
        <taxon>Bacillati</taxon>
        <taxon>Bacillota</taxon>
        <taxon>Clostridia</taxon>
        <taxon>Eubacteriales</taxon>
        <taxon>Intestinimonas</taxon>
    </lineage>
</organism>
<dbReference type="PANTHER" id="PTHR45528">
    <property type="entry name" value="SENSOR HISTIDINE KINASE CPXA"/>
    <property type="match status" value="1"/>
</dbReference>
<feature type="transmembrane region" description="Helical" evidence="15">
    <location>
        <begin position="238"/>
        <end position="258"/>
    </location>
</feature>
<feature type="domain" description="Histidine kinase" evidence="16">
    <location>
        <begin position="479"/>
        <end position="693"/>
    </location>
</feature>
<keyword evidence="4" id="KW-1003">Cell membrane</keyword>
<feature type="transmembrane region" description="Helical" evidence="15">
    <location>
        <begin position="318"/>
        <end position="341"/>
    </location>
</feature>
<keyword evidence="9 17" id="KW-0418">Kinase</keyword>
<dbReference type="PROSITE" id="PS50109">
    <property type="entry name" value="HIS_KIN"/>
    <property type="match status" value="1"/>
</dbReference>
<dbReference type="InterPro" id="IPR050398">
    <property type="entry name" value="HssS/ArlS-like"/>
</dbReference>
<evidence type="ECO:0000256" key="7">
    <source>
        <dbReference type="ARBA" id="ARBA00022692"/>
    </source>
</evidence>
<evidence type="ECO:0000313" key="18">
    <source>
        <dbReference type="Proteomes" id="UP001204562"/>
    </source>
</evidence>
<dbReference type="SUPFAM" id="SSF47384">
    <property type="entry name" value="Homodimeric domain of signal transducing histidine kinase"/>
    <property type="match status" value="1"/>
</dbReference>
<sequence>MNKKRAGPLRRTLRALLCLAVTAAAFWTGLFTMSRWDDLWSGGDYISSYSVYGPLQRYSHQAEELERLCLKQRWDGALNYADQQRLEQLKKNLSPAVTNYRFEIHDQSGTLLYSNLPDGESMDSAAAVQLSENTLTQGGDLRGSDYVIYESDTGRNILMACTGGTEDAFVRCDPAETPGWYNRYGWLSDGEDWLEYHSDRDSRVQTASVTLQEGVRWPFTVEDAFVEDARDYQESQTYLPAIAAAAAVTTLLSAWLLFRFCRGAGWRREQEGLYLDWQDRVPFDLYLGASFLILVLLLGAGDSVAWSFNQGSDRPAAYVGLGFFTVLIDALVLALLHTLAVRIKARTLLHNTLIGRLCVWLGRFFRSVAANWHVTRRPVLTFLLYGLITVVTIPTVVLVPVWQGFVLWCLCRWVRQWRAIREGTGRIVGGDPDCRISTDKMFPDLKEHAGQLNDLGSAINTAVDERMKSERFKTELITNVSHDLKTPLTSIINYVDLLKKEDIPNPKAQEYIEVLERKSQRLKKLTEDLVEASKASAGTLSVVRERLGFTQLLDQALGEYEEKFRAAGLTPILTSPDHELCVEADGRHLWRVIDNLLGNCCKYAMPGTRVYLDVKAWDGSVALSVKNISRNPLNIPPDQLMERFVRGDVSRTTEGSGLGLSIARSLTELQGGAFRLDIDGDLFKAVVTFPEYRESLPQPGAE</sequence>
<comment type="caution">
    <text evidence="17">The sequence shown here is derived from an EMBL/GenBank/DDBJ whole genome shotgun (WGS) entry which is preliminary data.</text>
</comment>
<keyword evidence="5" id="KW-0597">Phosphoprotein</keyword>
<reference evidence="17" key="1">
    <citation type="submission" date="2022-06" db="EMBL/GenBank/DDBJ databases">
        <title>Isolation of gut microbiota from human fecal samples.</title>
        <authorList>
            <person name="Pamer E.G."/>
            <person name="Barat B."/>
            <person name="Waligurski E."/>
            <person name="Medina S."/>
            <person name="Paddock L."/>
            <person name="Mostad J."/>
        </authorList>
    </citation>
    <scope>NUCLEOTIDE SEQUENCE</scope>
    <source>
        <strain evidence="17">DFI.9.91</strain>
    </source>
</reference>
<name>A0AAW5JJ80_9FIRM</name>
<feature type="transmembrane region" description="Helical" evidence="15">
    <location>
        <begin position="285"/>
        <end position="306"/>
    </location>
</feature>
<feature type="transmembrane region" description="Helical" evidence="15">
    <location>
        <begin position="382"/>
        <end position="411"/>
    </location>
</feature>
<dbReference type="Pfam" id="PF00512">
    <property type="entry name" value="HisKA"/>
    <property type="match status" value="1"/>
</dbReference>
<evidence type="ECO:0000256" key="6">
    <source>
        <dbReference type="ARBA" id="ARBA00022679"/>
    </source>
</evidence>
<protein>
    <recommendedName>
        <fullName evidence="3">histidine kinase</fullName>
        <ecNumber evidence="3">2.7.13.3</ecNumber>
    </recommendedName>
</protein>
<dbReference type="SUPFAM" id="SSF55874">
    <property type="entry name" value="ATPase domain of HSP90 chaperone/DNA topoisomerase II/histidine kinase"/>
    <property type="match status" value="1"/>
</dbReference>
<evidence type="ECO:0000256" key="12">
    <source>
        <dbReference type="ARBA" id="ARBA00023012"/>
    </source>
</evidence>
<dbReference type="GO" id="GO:0005886">
    <property type="term" value="C:plasma membrane"/>
    <property type="evidence" value="ECO:0007669"/>
    <property type="project" value="UniProtKB-SubCell"/>
</dbReference>
<dbReference type="Proteomes" id="UP001204562">
    <property type="component" value="Unassembled WGS sequence"/>
</dbReference>
<proteinExistence type="predicted"/>
<accession>A0AAW5JJ80</accession>
<dbReference type="CDD" id="cd00082">
    <property type="entry name" value="HisKA"/>
    <property type="match status" value="1"/>
</dbReference>
<dbReference type="GO" id="GO:0000155">
    <property type="term" value="F:phosphorelay sensor kinase activity"/>
    <property type="evidence" value="ECO:0007669"/>
    <property type="project" value="InterPro"/>
</dbReference>